<organism evidence="3 4">
    <name type="scientific">Coleophoma cylindrospora</name>
    <dbReference type="NCBI Taxonomy" id="1849047"/>
    <lineage>
        <taxon>Eukaryota</taxon>
        <taxon>Fungi</taxon>
        <taxon>Dikarya</taxon>
        <taxon>Ascomycota</taxon>
        <taxon>Pezizomycotina</taxon>
        <taxon>Leotiomycetes</taxon>
        <taxon>Helotiales</taxon>
        <taxon>Dermateaceae</taxon>
        <taxon>Coleophoma</taxon>
    </lineage>
</organism>
<dbReference type="PANTHER" id="PTHR33886:SF8">
    <property type="entry name" value="UNSATURATED RHAMNOGALACTURONAN HYDROLASE (EUROFUNG)"/>
    <property type="match status" value="1"/>
</dbReference>
<dbReference type="Pfam" id="PF07470">
    <property type="entry name" value="Glyco_hydro_88"/>
    <property type="match status" value="1"/>
</dbReference>
<feature type="signal peptide" evidence="2">
    <location>
        <begin position="1"/>
        <end position="17"/>
    </location>
</feature>
<comment type="caution">
    <text evidence="3">The sequence shown here is derived from an EMBL/GenBank/DDBJ whole genome shotgun (WGS) entry which is preliminary data.</text>
</comment>
<dbReference type="Gene3D" id="1.50.10.10">
    <property type="match status" value="1"/>
</dbReference>
<protein>
    <submittedName>
        <fullName evidence="3">Uncharacterized protein</fullName>
    </submittedName>
</protein>
<dbReference type="GO" id="GO:0016787">
    <property type="term" value="F:hydrolase activity"/>
    <property type="evidence" value="ECO:0007669"/>
    <property type="project" value="UniProtKB-KW"/>
</dbReference>
<evidence type="ECO:0000313" key="3">
    <source>
        <dbReference type="EMBL" id="RDW63719.1"/>
    </source>
</evidence>
<dbReference type="PANTHER" id="PTHR33886">
    <property type="entry name" value="UNSATURATED RHAMNOGALACTURONAN HYDROLASE (EUROFUNG)"/>
    <property type="match status" value="1"/>
</dbReference>
<sequence length="407" mass="45028">MHLSPLFALLHLGVATALVQERAARSYATPYSTPRAVTMLDSIIERQQGIAVASSVKTSVLENGLLMMGISAMLENLNLSQAQTAKYEAYLDVVTSGTFPSLLNVTADRTTPLDEFSVGTQLVQQYLKSGNETFLAPIHALHQADLIRNRQLDGSYWYYVYTNVTTQDGLFSIPAFHSLYAREFDEENALAAYQTSALQFSNIVDRCLAHSGSNLLYHGYDPTRSFRSWGNLTARGHSQNVWGRAVGWTCTGLLATLDAIPDVPATQVVRKELLSIFAQLMTTLVRTQHTSGAWWQVMNSPNRTGNYLESSATGLFAYSMLRGTRLSYLGTVESRENGDAFTAEEYRTSAEKAYVWLGKNAVVEYGNGTIGYNLTVDYYVAQPLKQNGLLGEVGFMLTDVERQIAKK</sequence>
<accession>A0A3D8QPJ0</accession>
<dbReference type="AlphaFoldDB" id="A0A3D8QPJ0"/>
<dbReference type="SUPFAM" id="SSF48208">
    <property type="entry name" value="Six-hairpin glycosidases"/>
    <property type="match status" value="1"/>
</dbReference>
<dbReference type="InterPro" id="IPR052043">
    <property type="entry name" value="PolySaccharide_Degr_Enz"/>
</dbReference>
<reference evidence="3 4" key="1">
    <citation type="journal article" date="2018" name="IMA Fungus">
        <title>IMA Genome-F 9: Draft genome sequence of Annulohypoxylon stygium, Aspergillus mulundensis, Berkeleyomyces basicola (syn. Thielaviopsis basicola), Ceratocystis smalleyi, two Cercospora beticola strains, Coleophoma cylindrospora, Fusarium fracticaudum, Phialophora cf. hyalina, and Morchella septimelata.</title>
        <authorList>
            <person name="Wingfield B.D."/>
            <person name="Bills G.F."/>
            <person name="Dong Y."/>
            <person name="Huang W."/>
            <person name="Nel W.J."/>
            <person name="Swalarsk-Parry B.S."/>
            <person name="Vaghefi N."/>
            <person name="Wilken P.M."/>
            <person name="An Z."/>
            <person name="de Beer Z.W."/>
            <person name="De Vos L."/>
            <person name="Chen L."/>
            <person name="Duong T.A."/>
            <person name="Gao Y."/>
            <person name="Hammerbacher A."/>
            <person name="Kikkert J.R."/>
            <person name="Li Y."/>
            <person name="Li H."/>
            <person name="Li K."/>
            <person name="Li Q."/>
            <person name="Liu X."/>
            <person name="Ma X."/>
            <person name="Naidoo K."/>
            <person name="Pethybridge S.J."/>
            <person name="Sun J."/>
            <person name="Steenkamp E.T."/>
            <person name="van der Nest M.A."/>
            <person name="van Wyk S."/>
            <person name="Wingfield M.J."/>
            <person name="Xiong C."/>
            <person name="Yue Q."/>
            <person name="Zhang X."/>
        </authorList>
    </citation>
    <scope>NUCLEOTIDE SEQUENCE [LARGE SCALE GENOMIC DNA]</scope>
    <source>
        <strain evidence="3 4">BP6252</strain>
    </source>
</reference>
<keyword evidence="1" id="KW-0378">Hydrolase</keyword>
<feature type="chain" id="PRO_5017585347" evidence="2">
    <location>
        <begin position="18"/>
        <end position="407"/>
    </location>
</feature>
<name>A0A3D8QPJ0_9HELO</name>
<evidence type="ECO:0000313" key="4">
    <source>
        <dbReference type="Proteomes" id="UP000256645"/>
    </source>
</evidence>
<keyword evidence="4" id="KW-1185">Reference proteome</keyword>
<gene>
    <name evidence="3" type="ORF">BP6252_11264</name>
</gene>
<dbReference type="OrthoDB" id="540611at2759"/>
<dbReference type="STRING" id="1849047.A0A3D8QPJ0"/>
<proteinExistence type="predicted"/>
<dbReference type="InterPro" id="IPR010905">
    <property type="entry name" value="Glyco_hydro_88"/>
</dbReference>
<dbReference type="EMBL" id="PDLM01000013">
    <property type="protein sequence ID" value="RDW63719.1"/>
    <property type="molecule type" value="Genomic_DNA"/>
</dbReference>
<dbReference type="InterPro" id="IPR008928">
    <property type="entry name" value="6-hairpin_glycosidase_sf"/>
</dbReference>
<dbReference type="GO" id="GO:0005975">
    <property type="term" value="P:carbohydrate metabolic process"/>
    <property type="evidence" value="ECO:0007669"/>
    <property type="project" value="InterPro"/>
</dbReference>
<dbReference type="InterPro" id="IPR012341">
    <property type="entry name" value="6hp_glycosidase-like_sf"/>
</dbReference>
<dbReference type="Proteomes" id="UP000256645">
    <property type="component" value="Unassembled WGS sequence"/>
</dbReference>
<evidence type="ECO:0000256" key="2">
    <source>
        <dbReference type="SAM" id="SignalP"/>
    </source>
</evidence>
<evidence type="ECO:0000256" key="1">
    <source>
        <dbReference type="ARBA" id="ARBA00022801"/>
    </source>
</evidence>
<keyword evidence="2" id="KW-0732">Signal</keyword>